<dbReference type="SUPFAM" id="SSF48452">
    <property type="entry name" value="TPR-like"/>
    <property type="match status" value="1"/>
</dbReference>
<dbReference type="PANTHER" id="PTHR45717:SF17">
    <property type="entry name" value="PENTATRICOPEPTIDE REPEAT-CONTAINING PROTEIN MITOCHONDRIAL"/>
    <property type="match status" value="1"/>
</dbReference>
<evidence type="ECO:0000313" key="5">
    <source>
        <dbReference type="EMBL" id="OEL34165.1"/>
    </source>
</evidence>
<gene>
    <name evidence="5" type="ORF">BAE44_0004820</name>
</gene>
<name>A0A1E5W9Y4_9POAL</name>
<dbReference type="Proteomes" id="UP000095767">
    <property type="component" value="Unassembled WGS sequence"/>
</dbReference>
<dbReference type="EMBL" id="LWDX02016275">
    <property type="protein sequence ID" value="OEL34165.1"/>
    <property type="molecule type" value="Genomic_DNA"/>
</dbReference>
<evidence type="ECO:0000256" key="3">
    <source>
        <dbReference type="ARBA" id="ARBA00022946"/>
    </source>
</evidence>
<evidence type="ECO:0000256" key="2">
    <source>
        <dbReference type="ARBA" id="ARBA00022737"/>
    </source>
</evidence>
<comment type="caution">
    <text evidence="5">The sequence shown here is derived from an EMBL/GenBank/DDBJ whole genome shotgun (WGS) entry which is preliminary data.</text>
</comment>
<dbReference type="Pfam" id="PF01535">
    <property type="entry name" value="PPR"/>
    <property type="match status" value="2"/>
</dbReference>
<dbReference type="OrthoDB" id="739241at2759"/>
<feature type="compositionally biased region" description="Basic and acidic residues" evidence="4">
    <location>
        <begin position="133"/>
        <end position="148"/>
    </location>
</feature>
<dbReference type="GO" id="GO:0003729">
    <property type="term" value="F:mRNA binding"/>
    <property type="evidence" value="ECO:0007669"/>
    <property type="project" value="UniProtKB-ARBA"/>
</dbReference>
<dbReference type="Pfam" id="PF13812">
    <property type="entry name" value="PPR_3"/>
    <property type="match status" value="1"/>
</dbReference>
<dbReference type="STRING" id="888268.A0A1E5W9Y4"/>
<evidence type="ECO:0000256" key="1">
    <source>
        <dbReference type="ARBA" id="ARBA00007626"/>
    </source>
</evidence>
<dbReference type="GO" id="GO:0005739">
    <property type="term" value="C:mitochondrion"/>
    <property type="evidence" value="ECO:0007669"/>
    <property type="project" value="TreeGrafter"/>
</dbReference>
<comment type="similarity">
    <text evidence="1">Belongs to the PPR family. P subfamily.</text>
</comment>
<reference evidence="5 6" key="1">
    <citation type="submission" date="2016-09" db="EMBL/GenBank/DDBJ databases">
        <title>The draft genome of Dichanthelium oligosanthes: A C3 panicoid grass species.</title>
        <authorList>
            <person name="Studer A.J."/>
            <person name="Schnable J.C."/>
            <person name="Brutnell T.P."/>
        </authorList>
    </citation>
    <scope>NUCLEOTIDE SEQUENCE [LARGE SCALE GENOMIC DNA]</scope>
    <source>
        <strain evidence="6">cv. Kellogg 1175</strain>
        <tissue evidence="5">Leaf</tissue>
    </source>
</reference>
<dbReference type="AlphaFoldDB" id="A0A1E5W9Y4"/>
<organism evidence="5 6">
    <name type="scientific">Dichanthelium oligosanthes</name>
    <dbReference type="NCBI Taxonomy" id="888268"/>
    <lineage>
        <taxon>Eukaryota</taxon>
        <taxon>Viridiplantae</taxon>
        <taxon>Streptophyta</taxon>
        <taxon>Embryophyta</taxon>
        <taxon>Tracheophyta</taxon>
        <taxon>Spermatophyta</taxon>
        <taxon>Magnoliopsida</taxon>
        <taxon>Liliopsida</taxon>
        <taxon>Poales</taxon>
        <taxon>Poaceae</taxon>
        <taxon>PACMAD clade</taxon>
        <taxon>Panicoideae</taxon>
        <taxon>Panicodae</taxon>
        <taxon>Paniceae</taxon>
        <taxon>Dichantheliinae</taxon>
        <taxon>Dichanthelium</taxon>
    </lineage>
</organism>
<keyword evidence="2" id="KW-0677">Repeat</keyword>
<proteinExistence type="inferred from homology"/>
<protein>
    <submittedName>
        <fullName evidence="5">Pentatricopeptide repeat-containing protein</fullName>
    </submittedName>
</protein>
<dbReference type="InterPro" id="IPR011990">
    <property type="entry name" value="TPR-like_helical_dom_sf"/>
</dbReference>
<feature type="region of interest" description="Disordered" evidence="4">
    <location>
        <begin position="66"/>
        <end position="154"/>
    </location>
</feature>
<keyword evidence="3" id="KW-0809">Transit peptide</keyword>
<feature type="compositionally biased region" description="Basic residues" evidence="4">
    <location>
        <begin position="102"/>
        <end position="124"/>
    </location>
</feature>
<feature type="non-terminal residue" evidence="5">
    <location>
        <position position="1"/>
    </location>
</feature>
<evidence type="ECO:0000256" key="4">
    <source>
        <dbReference type="SAM" id="MobiDB-lite"/>
    </source>
</evidence>
<keyword evidence="6" id="KW-1185">Reference proteome</keyword>
<dbReference type="InterPro" id="IPR002885">
    <property type="entry name" value="PPR_rpt"/>
</dbReference>
<dbReference type="Gene3D" id="1.25.40.10">
    <property type="entry name" value="Tetratricopeptide repeat domain"/>
    <property type="match status" value="2"/>
</dbReference>
<accession>A0A1E5W9Y4</accession>
<evidence type="ECO:0000313" key="6">
    <source>
        <dbReference type="Proteomes" id="UP000095767"/>
    </source>
</evidence>
<dbReference type="PANTHER" id="PTHR45717">
    <property type="entry name" value="OS12G0527900 PROTEIN"/>
    <property type="match status" value="1"/>
</dbReference>
<sequence length="625" mass="70768">LTSQDHSAQGARFPDPATGMLKTSSVRLLRDGGFRRLSQGLPSGYSETIVPLIRRFCSTTVESLTYSKGDGEASNQDAADQPRDNSACGSEPSHGISEVRKQVKSHGPKKKHEPSKRGRRGKKVPGRDGPTQDGHHHEMKWPGRDGPSHKGSRHGNELAVTPFKPFLFQTVLDTPISALMTVLDTWVEVGNRLERNEVVMVLFHLRKQKLYSKALKFMDWIERSKLLDFEEHDYVCHLDLIARNHGVEAAQKYIKMVPIPFRNEVLYETLLVNCVCQDDIQKAQQVFTEIRVLSLPLTVSACNQMILLYKRVARNKVVDILTLMEKENIKPNRFTYKLLIDLKGRSNDTLGMELVLNAMKDNGLEPDFATQTMIAKFYISGGLTEKAEEVIRAMELHVKDSRDAIRSVLGLYAILGRPDDVERIWNLCTEPKLDDLLAAIEAWGKLGRIEQVEEAFEALVKISPKPTSKYINAMVNVYAENKLLAKGKKFLERMCLDGCPSNPRIWDAIVSLYVNSGELAKADSFLVNLTEENPDRYPLFHSYATLLKAYAEKGDIHNSEKIFHSIKQIRYPGRTPPYNLLLAAYASARVTPHGFRERMQADNVRPRKTDIECLNRLNDLQKIEC</sequence>